<organism evidence="2 3">
    <name type="scientific">Mesorhizobium humile</name>
    <dbReference type="NCBI Taxonomy" id="3072313"/>
    <lineage>
        <taxon>Bacteria</taxon>
        <taxon>Pseudomonadati</taxon>
        <taxon>Pseudomonadota</taxon>
        <taxon>Alphaproteobacteria</taxon>
        <taxon>Hyphomicrobiales</taxon>
        <taxon>Phyllobacteriaceae</taxon>
        <taxon>Mesorhizobium</taxon>
    </lineage>
</organism>
<dbReference type="Gene3D" id="3.90.25.10">
    <property type="entry name" value="UDP-galactose 4-epimerase, domain 1"/>
    <property type="match status" value="1"/>
</dbReference>
<accession>A0ABU4YEP6</accession>
<sequence length="290" mass="31020">MHIILGGTGHVGSAAAATLLRHGEAVTVVTRDAGKAAHLVEQGAEVAEVDVRDVEALRKVLKRGRRAFLLNPPADPSTDTDTRERETVAAITAALEGSGLEKVVAESAYGAQPGEGIGDLSVLYGLEQKLAAQALPASIIRAAYYMSNWDGALETARRDGVVNSFFPADFQLPMVAPRDLGEAAARLLLEPVGQTGIHYVEGPRRYSCADVARAFAEALGRDVRLVSTPRERWVEAYRQLGFSEAAAKAYARMTAATLDEPEEPERPERGKISLENYIAALVGKQSALAM</sequence>
<evidence type="ECO:0000313" key="2">
    <source>
        <dbReference type="EMBL" id="MDX8485428.1"/>
    </source>
</evidence>
<dbReference type="InterPro" id="IPR008030">
    <property type="entry name" value="NmrA-like"/>
</dbReference>
<dbReference type="PANTHER" id="PTHR43162">
    <property type="match status" value="1"/>
</dbReference>
<dbReference type="PANTHER" id="PTHR43162:SF1">
    <property type="entry name" value="PRESTALK A DIFFERENTIATION PROTEIN A"/>
    <property type="match status" value="1"/>
</dbReference>
<protein>
    <submittedName>
        <fullName evidence="2">NmrA family NAD(P)-binding protein</fullName>
    </submittedName>
</protein>
<dbReference type="RefSeq" id="WP_320296035.1">
    <property type="nucleotide sequence ID" value="NZ_JAVIIU010000006.1"/>
</dbReference>
<dbReference type="InterPro" id="IPR051604">
    <property type="entry name" value="Ergot_Alk_Oxidoreductase"/>
</dbReference>
<gene>
    <name evidence="2" type="ORF">RFM52_09500</name>
</gene>
<feature type="domain" description="NmrA-like" evidence="1">
    <location>
        <begin position="4"/>
        <end position="233"/>
    </location>
</feature>
<comment type="caution">
    <text evidence="2">The sequence shown here is derived from an EMBL/GenBank/DDBJ whole genome shotgun (WGS) entry which is preliminary data.</text>
</comment>
<evidence type="ECO:0000259" key="1">
    <source>
        <dbReference type="Pfam" id="PF05368"/>
    </source>
</evidence>
<proteinExistence type="predicted"/>
<dbReference type="Pfam" id="PF05368">
    <property type="entry name" value="NmrA"/>
    <property type="match status" value="1"/>
</dbReference>
<dbReference type="EMBL" id="JAVIIV010000004">
    <property type="protein sequence ID" value="MDX8485428.1"/>
    <property type="molecule type" value="Genomic_DNA"/>
</dbReference>
<dbReference type="InterPro" id="IPR036291">
    <property type="entry name" value="NAD(P)-bd_dom_sf"/>
</dbReference>
<keyword evidence="3" id="KW-1185">Reference proteome</keyword>
<evidence type="ECO:0000313" key="3">
    <source>
        <dbReference type="Proteomes" id="UP001280156"/>
    </source>
</evidence>
<name>A0ABU4YEP6_9HYPH</name>
<reference evidence="2 3" key="1">
    <citation type="submission" date="2023-08" db="EMBL/GenBank/DDBJ databases">
        <title>Implementing the SeqCode for naming new Mesorhizobium species isolated from Vachellia karroo root nodules.</title>
        <authorList>
            <person name="Van Lill M."/>
        </authorList>
    </citation>
    <scope>NUCLEOTIDE SEQUENCE [LARGE SCALE GENOMIC DNA]</scope>
    <source>
        <strain evidence="2 3">VK2B</strain>
    </source>
</reference>
<dbReference type="Gene3D" id="3.40.50.720">
    <property type="entry name" value="NAD(P)-binding Rossmann-like Domain"/>
    <property type="match status" value="1"/>
</dbReference>
<dbReference type="Proteomes" id="UP001280156">
    <property type="component" value="Unassembled WGS sequence"/>
</dbReference>
<dbReference type="SUPFAM" id="SSF51735">
    <property type="entry name" value="NAD(P)-binding Rossmann-fold domains"/>
    <property type="match status" value="1"/>
</dbReference>